<keyword evidence="3" id="KW-1185">Reference proteome</keyword>
<keyword evidence="1" id="KW-0472">Membrane</keyword>
<proteinExistence type="predicted"/>
<sequence length="100" mass="10851">MSQKSTSTFAKVLYGVGAAGIAAVVGKLAYDKYNEYLNKAYTTGKITDVSGNTASYTYEVDGIKYRGSVSFTTELNPQNGESYMVEYSSEDPNTSKMLLV</sequence>
<dbReference type="STRING" id="1075417.SAMN05421823_103204"/>
<dbReference type="RefSeq" id="WP_089681203.1">
    <property type="nucleotide sequence ID" value="NZ_FNFO01000003.1"/>
</dbReference>
<keyword evidence="1" id="KW-1133">Transmembrane helix</keyword>
<organism evidence="2 3">
    <name type="scientific">Catalinimonas alkaloidigena</name>
    <dbReference type="NCBI Taxonomy" id="1075417"/>
    <lineage>
        <taxon>Bacteria</taxon>
        <taxon>Pseudomonadati</taxon>
        <taxon>Bacteroidota</taxon>
        <taxon>Cytophagia</taxon>
        <taxon>Cytophagales</taxon>
        <taxon>Catalimonadaceae</taxon>
        <taxon>Catalinimonas</taxon>
    </lineage>
</organism>
<reference evidence="2 3" key="1">
    <citation type="submission" date="2016-10" db="EMBL/GenBank/DDBJ databases">
        <authorList>
            <person name="de Groot N.N."/>
        </authorList>
    </citation>
    <scope>NUCLEOTIDE SEQUENCE [LARGE SCALE GENOMIC DNA]</scope>
    <source>
        <strain evidence="2 3">DSM 25186</strain>
    </source>
</reference>
<evidence type="ECO:0000313" key="2">
    <source>
        <dbReference type="EMBL" id="SDK65770.1"/>
    </source>
</evidence>
<dbReference type="Proteomes" id="UP000198510">
    <property type="component" value="Unassembled WGS sequence"/>
</dbReference>
<gene>
    <name evidence="2" type="ORF">SAMN05421823_103204</name>
</gene>
<name>A0A1G9DPL4_9BACT</name>
<keyword evidence="1" id="KW-0812">Transmembrane</keyword>
<dbReference type="EMBL" id="FNFO01000003">
    <property type="protein sequence ID" value="SDK65770.1"/>
    <property type="molecule type" value="Genomic_DNA"/>
</dbReference>
<evidence type="ECO:0000313" key="3">
    <source>
        <dbReference type="Proteomes" id="UP000198510"/>
    </source>
</evidence>
<feature type="transmembrane region" description="Helical" evidence="1">
    <location>
        <begin position="12"/>
        <end position="30"/>
    </location>
</feature>
<protein>
    <submittedName>
        <fullName evidence="2">Uncharacterized protein</fullName>
    </submittedName>
</protein>
<dbReference type="AlphaFoldDB" id="A0A1G9DPL4"/>
<accession>A0A1G9DPL4</accession>
<evidence type="ECO:0000256" key="1">
    <source>
        <dbReference type="SAM" id="Phobius"/>
    </source>
</evidence>